<accession>A0A8D9EBN0</accession>
<name>A0A8D9EBN0_9HEMI</name>
<reference evidence="2" key="1">
    <citation type="submission" date="2021-05" db="EMBL/GenBank/DDBJ databases">
        <authorList>
            <person name="Alioto T."/>
            <person name="Alioto T."/>
            <person name="Gomez Garrido J."/>
        </authorList>
    </citation>
    <scope>NUCLEOTIDE SEQUENCE</scope>
</reference>
<dbReference type="AlphaFoldDB" id="A0A8D9EBN0"/>
<keyword evidence="1" id="KW-0472">Membrane</keyword>
<organism evidence="2">
    <name type="scientific">Cacopsylla melanoneura</name>
    <dbReference type="NCBI Taxonomy" id="428564"/>
    <lineage>
        <taxon>Eukaryota</taxon>
        <taxon>Metazoa</taxon>
        <taxon>Ecdysozoa</taxon>
        <taxon>Arthropoda</taxon>
        <taxon>Hexapoda</taxon>
        <taxon>Insecta</taxon>
        <taxon>Pterygota</taxon>
        <taxon>Neoptera</taxon>
        <taxon>Paraneoptera</taxon>
        <taxon>Hemiptera</taxon>
        <taxon>Sternorrhyncha</taxon>
        <taxon>Psylloidea</taxon>
        <taxon>Psyllidae</taxon>
        <taxon>Psyllinae</taxon>
        <taxon>Cacopsylla</taxon>
    </lineage>
</organism>
<evidence type="ECO:0000256" key="1">
    <source>
        <dbReference type="SAM" id="Phobius"/>
    </source>
</evidence>
<keyword evidence="1" id="KW-1133">Transmembrane helix</keyword>
<sequence>MDWRRKKQREDEKTEENTLKRWQRMRCSEVERRCREWKDGYRVGRFGQRRSEKMSAAMLLLLLDLQTFHSHLFHSFLLLLHSIFHSSPYFVFMLRFILIFLLFSLLFPPK</sequence>
<protein>
    <recommendedName>
        <fullName evidence="3">Transmembrane protein</fullName>
    </recommendedName>
</protein>
<proteinExistence type="predicted"/>
<dbReference type="EMBL" id="HBUF01516504">
    <property type="protein sequence ID" value="CAG6747973.1"/>
    <property type="molecule type" value="Transcribed_RNA"/>
</dbReference>
<evidence type="ECO:0008006" key="3">
    <source>
        <dbReference type="Google" id="ProtNLM"/>
    </source>
</evidence>
<feature type="transmembrane region" description="Helical" evidence="1">
    <location>
        <begin position="59"/>
        <end position="83"/>
    </location>
</feature>
<keyword evidence="1" id="KW-0812">Transmembrane</keyword>
<dbReference type="EMBL" id="HBUF01516503">
    <property type="protein sequence ID" value="CAG6747972.1"/>
    <property type="molecule type" value="Transcribed_RNA"/>
</dbReference>
<evidence type="ECO:0000313" key="2">
    <source>
        <dbReference type="EMBL" id="CAG6747973.1"/>
    </source>
</evidence>
<feature type="transmembrane region" description="Helical" evidence="1">
    <location>
        <begin position="89"/>
        <end position="107"/>
    </location>
</feature>